<dbReference type="EMBL" id="JACICB010000008">
    <property type="protein sequence ID" value="MBB3706263.1"/>
    <property type="molecule type" value="Genomic_DNA"/>
</dbReference>
<dbReference type="Proteomes" id="UP000075755">
    <property type="component" value="Chromosome"/>
</dbReference>
<reference evidence="1 3" key="1">
    <citation type="submission" date="2016-03" db="EMBL/GenBank/DDBJ databases">
        <title>Complete genome of Aminobacter aminovorans KCTC 2477.</title>
        <authorList>
            <person name="Kim K.M."/>
        </authorList>
    </citation>
    <scope>NUCLEOTIDE SEQUENCE [LARGE SCALE GENOMIC DNA]</scope>
    <source>
        <strain evidence="1 3">KCTC 2477</strain>
    </source>
</reference>
<dbReference type="RefSeq" id="WP_067963535.1">
    <property type="nucleotide sequence ID" value="NZ_CP015005.1"/>
</dbReference>
<dbReference type="Proteomes" id="UP000577697">
    <property type="component" value="Unassembled WGS sequence"/>
</dbReference>
<sequence>MAYETNGFKLLTDGLSGASTMKTWLLDSVDAIATVNTSNYVSDGHARGARQGDIVIVRTRTTTLAGPVTAIHHCWVIDEKTGSDGRGIDLTDGLAITATDTD</sequence>
<dbReference type="AlphaFoldDB" id="A0AAC8YRD8"/>
<protein>
    <submittedName>
        <fullName evidence="1">Uncharacterized protein</fullName>
    </submittedName>
</protein>
<name>A0AAC8YRD8_AMIAI</name>
<evidence type="ECO:0000313" key="2">
    <source>
        <dbReference type="EMBL" id="MBB3706263.1"/>
    </source>
</evidence>
<evidence type="ECO:0000313" key="4">
    <source>
        <dbReference type="Proteomes" id="UP000577697"/>
    </source>
</evidence>
<organism evidence="1 3">
    <name type="scientific">Aminobacter aminovorans</name>
    <name type="common">Chelatobacter heintzii</name>
    <dbReference type="NCBI Taxonomy" id="83263"/>
    <lineage>
        <taxon>Bacteria</taxon>
        <taxon>Pseudomonadati</taxon>
        <taxon>Pseudomonadota</taxon>
        <taxon>Alphaproteobacteria</taxon>
        <taxon>Hyphomicrobiales</taxon>
        <taxon>Phyllobacteriaceae</taxon>
        <taxon>Aminobacter</taxon>
    </lineage>
</organism>
<dbReference type="KEGG" id="aak:AA2016_4274"/>
<accession>A0AAC8YRD8</accession>
<gene>
    <name evidence="1" type="ORF">AA2016_4274</name>
    <name evidence="2" type="ORF">FHS67_002583</name>
</gene>
<evidence type="ECO:0000313" key="3">
    <source>
        <dbReference type="Proteomes" id="UP000075755"/>
    </source>
</evidence>
<dbReference type="EMBL" id="CP015005">
    <property type="protein sequence ID" value="AMS43190.1"/>
    <property type="molecule type" value="Genomic_DNA"/>
</dbReference>
<proteinExistence type="predicted"/>
<reference evidence="2 4" key="2">
    <citation type="submission" date="2020-08" db="EMBL/GenBank/DDBJ databases">
        <title>Genomic Encyclopedia of Type Strains, Phase IV (KMG-IV): sequencing the most valuable type-strain genomes for metagenomic binning, comparative biology and taxonomic classification.</title>
        <authorList>
            <person name="Goeker M."/>
        </authorList>
    </citation>
    <scope>NUCLEOTIDE SEQUENCE [LARGE SCALE GENOMIC DNA]</scope>
    <source>
        <strain evidence="2 4">DSM 10368</strain>
    </source>
</reference>
<evidence type="ECO:0000313" key="1">
    <source>
        <dbReference type="EMBL" id="AMS43190.1"/>
    </source>
</evidence>
<keyword evidence="4" id="KW-1185">Reference proteome</keyword>